<dbReference type="GO" id="GO:0051539">
    <property type="term" value="F:4 iron, 4 sulfur cluster binding"/>
    <property type="evidence" value="ECO:0007669"/>
    <property type="project" value="UniProtKB-KW"/>
</dbReference>
<reference evidence="6" key="1">
    <citation type="submission" date="2020-09" db="EMBL/GenBank/DDBJ databases">
        <title>Desulfogranum mesoprofundum gen. nov., sp. nov., a novel mesophilic, sulfate-reducing chemolithoautotroph isolated from a deep-sea hydrothermal vent chimney in the Suiyo Seamount.</title>
        <authorList>
            <person name="Hashimoto Y."/>
            <person name="Nakagawa S."/>
        </authorList>
    </citation>
    <scope>NUCLEOTIDE SEQUENCE</scope>
    <source>
        <strain evidence="6">KT2</strain>
    </source>
</reference>
<dbReference type="Pfam" id="PF13247">
    <property type="entry name" value="Fer4_11"/>
    <property type="match status" value="2"/>
</dbReference>
<dbReference type="PANTHER" id="PTHR43177:SF3">
    <property type="entry name" value="PROTEIN NRFC HOMOLOG"/>
    <property type="match status" value="1"/>
</dbReference>
<keyword evidence="2" id="KW-0479">Metal-binding</keyword>
<gene>
    <name evidence="6" type="ORF">DGMP_19930</name>
</gene>
<dbReference type="PROSITE" id="PS00198">
    <property type="entry name" value="4FE4S_FER_1"/>
    <property type="match status" value="1"/>
</dbReference>
<dbReference type="RefSeq" id="WP_407929065.1">
    <property type="nucleotide sequence ID" value="NZ_AP024086.1"/>
</dbReference>
<keyword evidence="4" id="KW-0411">Iron-sulfur</keyword>
<dbReference type="PROSITE" id="PS51379">
    <property type="entry name" value="4FE4S_FER_2"/>
    <property type="match status" value="1"/>
</dbReference>
<evidence type="ECO:0000256" key="4">
    <source>
        <dbReference type="ARBA" id="ARBA00023014"/>
    </source>
</evidence>
<evidence type="ECO:0000256" key="2">
    <source>
        <dbReference type="ARBA" id="ARBA00022723"/>
    </source>
</evidence>
<evidence type="ECO:0000313" key="7">
    <source>
        <dbReference type="Proteomes" id="UP000826725"/>
    </source>
</evidence>
<dbReference type="InterPro" id="IPR017900">
    <property type="entry name" value="4Fe4S_Fe_S_CS"/>
</dbReference>
<evidence type="ECO:0000256" key="1">
    <source>
        <dbReference type="ARBA" id="ARBA00022485"/>
    </source>
</evidence>
<dbReference type="PANTHER" id="PTHR43177">
    <property type="entry name" value="PROTEIN NRFC"/>
    <property type="match status" value="1"/>
</dbReference>
<name>A0A8D5FIE5_9BACT</name>
<dbReference type="Proteomes" id="UP000826725">
    <property type="component" value="Chromosome"/>
</dbReference>
<accession>A0A8D5FIE5</accession>
<keyword evidence="3" id="KW-0408">Iron</keyword>
<feature type="domain" description="4Fe-4S ferredoxin-type" evidence="5">
    <location>
        <begin position="74"/>
        <end position="103"/>
    </location>
</feature>
<evidence type="ECO:0000259" key="5">
    <source>
        <dbReference type="PROSITE" id="PS51379"/>
    </source>
</evidence>
<protein>
    <submittedName>
        <fullName evidence="6">4Fe-4S ferredoxin</fullName>
    </submittedName>
</protein>
<dbReference type="KEGG" id="dbk:DGMP_19930"/>
<dbReference type="GO" id="GO:0046872">
    <property type="term" value="F:metal ion binding"/>
    <property type="evidence" value="ECO:0007669"/>
    <property type="project" value="UniProtKB-KW"/>
</dbReference>
<evidence type="ECO:0000256" key="3">
    <source>
        <dbReference type="ARBA" id="ARBA00023004"/>
    </source>
</evidence>
<dbReference type="CDD" id="cd10551">
    <property type="entry name" value="PsrB"/>
    <property type="match status" value="1"/>
</dbReference>
<dbReference type="InterPro" id="IPR050954">
    <property type="entry name" value="ET_IronSulfur_Cluster-Binding"/>
</dbReference>
<evidence type="ECO:0000313" key="6">
    <source>
        <dbReference type="EMBL" id="BCL61300.1"/>
    </source>
</evidence>
<keyword evidence="1" id="KW-0004">4Fe-4S</keyword>
<dbReference type="AlphaFoldDB" id="A0A8D5FIE5"/>
<keyword evidence="7" id="KW-1185">Reference proteome</keyword>
<proteinExistence type="predicted"/>
<dbReference type="EMBL" id="AP024086">
    <property type="protein sequence ID" value="BCL61300.1"/>
    <property type="molecule type" value="Genomic_DNA"/>
</dbReference>
<organism evidence="6 7">
    <name type="scientific">Desulfomarina profundi</name>
    <dbReference type="NCBI Taxonomy" id="2772557"/>
    <lineage>
        <taxon>Bacteria</taxon>
        <taxon>Pseudomonadati</taxon>
        <taxon>Thermodesulfobacteriota</taxon>
        <taxon>Desulfobulbia</taxon>
        <taxon>Desulfobulbales</taxon>
        <taxon>Desulfobulbaceae</taxon>
        <taxon>Desulfomarina</taxon>
    </lineage>
</organism>
<sequence>MNENNQSRDPEIQYIRVMKMKKGSIDLETSDHDYPENEAADPNYFYMPVQCQQCRNPPCVKVCPVKATWKEKDGIIVIDYNWCIGCRYCEAACPYHARRFNWAKGKIAPADINPEMAYLSNRPRPIGVMEKCTFCLQRTRKGLYPACLEVCPTGARKFGNLRDPESEVRRIIENERVYVLKQDLGTIPKFYYVFAK</sequence>
<dbReference type="InterPro" id="IPR017896">
    <property type="entry name" value="4Fe4S_Fe-S-bd"/>
</dbReference>